<sequence length="161" mass="18391">MFLHGHKEFRLHPGESLTFADKTLTLEEVYHQGPLSGLALDEQGRHIQGRITRRTVEQFDPRLHGGRFVITHEQGAPEIAKANFLNPYSKGTFFVVITDVFAHEVDGQWQPGVFFSVFYNPLIKVFFLFYGLLFASLLIHVAYRLYLLTQHPSNKGVLCST</sequence>
<feature type="transmembrane region" description="Helical" evidence="1">
    <location>
        <begin position="125"/>
        <end position="146"/>
    </location>
</feature>
<name>A0ABP9EIU2_9GAMM</name>
<keyword evidence="3" id="KW-1185">Reference proteome</keyword>
<reference evidence="3" key="1">
    <citation type="journal article" date="2019" name="Int. J. Syst. Evol. Microbiol.">
        <title>The Global Catalogue of Microorganisms (GCM) 10K type strain sequencing project: providing services to taxonomists for standard genome sequencing and annotation.</title>
        <authorList>
            <consortium name="The Broad Institute Genomics Platform"/>
            <consortium name="The Broad Institute Genome Sequencing Center for Infectious Disease"/>
            <person name="Wu L."/>
            <person name="Ma J."/>
        </authorList>
    </citation>
    <scope>NUCLEOTIDE SEQUENCE [LARGE SCALE GENOMIC DNA]</scope>
    <source>
        <strain evidence="3">JCM 18401</strain>
    </source>
</reference>
<evidence type="ECO:0000313" key="3">
    <source>
        <dbReference type="Proteomes" id="UP001499988"/>
    </source>
</evidence>
<organism evidence="2 3">
    <name type="scientific">Ferrimonas pelagia</name>
    <dbReference type="NCBI Taxonomy" id="1177826"/>
    <lineage>
        <taxon>Bacteria</taxon>
        <taxon>Pseudomonadati</taxon>
        <taxon>Pseudomonadota</taxon>
        <taxon>Gammaproteobacteria</taxon>
        <taxon>Alteromonadales</taxon>
        <taxon>Ferrimonadaceae</taxon>
        <taxon>Ferrimonas</taxon>
    </lineage>
</organism>
<dbReference type="Proteomes" id="UP001499988">
    <property type="component" value="Unassembled WGS sequence"/>
</dbReference>
<proteinExistence type="predicted"/>
<protein>
    <submittedName>
        <fullName evidence="2">Uncharacterized protein</fullName>
    </submittedName>
</protein>
<dbReference type="EMBL" id="BAABJZ010000007">
    <property type="protein sequence ID" value="GAA4876005.1"/>
    <property type="molecule type" value="Genomic_DNA"/>
</dbReference>
<comment type="caution">
    <text evidence="2">The sequence shown here is derived from an EMBL/GenBank/DDBJ whole genome shotgun (WGS) entry which is preliminary data.</text>
</comment>
<keyword evidence="1" id="KW-0472">Membrane</keyword>
<keyword evidence="1" id="KW-0812">Transmembrane</keyword>
<evidence type="ECO:0000313" key="2">
    <source>
        <dbReference type="EMBL" id="GAA4876005.1"/>
    </source>
</evidence>
<gene>
    <name evidence="2" type="ORF">GCM10023333_06580</name>
</gene>
<evidence type="ECO:0000256" key="1">
    <source>
        <dbReference type="SAM" id="Phobius"/>
    </source>
</evidence>
<keyword evidence="1" id="KW-1133">Transmembrane helix</keyword>
<accession>A0ABP9EIU2</accession>